<evidence type="ECO:0000313" key="2">
    <source>
        <dbReference type="EMBL" id="EAS45936.1"/>
    </source>
</evidence>
<sequence>MSRVFLKYWKSLLVINLLVLGLVIGFEYHHLHNENALFENIQGLLLITAAAGYFWLARYSSGDTRLASFGASLLCFSFFTREVDLELLPVIEHVGFLVHGTGRTLMLLALWSLYARLVFAQGGFKSHIQCLRGGKYLHCFTLCFIFLIVGAIFDRGLFLIEYSRLFEELAETNAYFVLAMPAFYELYCRYTKSWQLTDPMNAKAEETPQS</sequence>
<dbReference type="AlphaFoldDB" id="Q1YNX4"/>
<feature type="transmembrane region" description="Helical" evidence="1">
    <location>
        <begin position="37"/>
        <end position="57"/>
    </location>
</feature>
<feature type="transmembrane region" description="Helical" evidence="1">
    <location>
        <begin position="64"/>
        <end position="81"/>
    </location>
</feature>
<proteinExistence type="predicted"/>
<keyword evidence="1" id="KW-0472">Membrane</keyword>
<feature type="transmembrane region" description="Helical" evidence="1">
    <location>
        <begin position="93"/>
        <end position="115"/>
    </location>
</feature>
<keyword evidence="3" id="KW-1185">Reference proteome</keyword>
<evidence type="ECO:0000313" key="3">
    <source>
        <dbReference type="Proteomes" id="UP000005555"/>
    </source>
</evidence>
<accession>Q1YNX4</accession>
<dbReference type="STRING" id="314287.GB2207_07771"/>
<organism evidence="2 3">
    <name type="scientific">gamma proteobacterium HTCC2207</name>
    <dbReference type="NCBI Taxonomy" id="314287"/>
    <lineage>
        <taxon>Bacteria</taxon>
        <taxon>Pseudomonadati</taxon>
        <taxon>Pseudomonadota</taxon>
        <taxon>Gammaproteobacteria</taxon>
        <taxon>Cellvibrionales</taxon>
        <taxon>Porticoccaceae</taxon>
        <taxon>SAR92 clade</taxon>
    </lineage>
</organism>
<protein>
    <submittedName>
        <fullName evidence="2">Uncharacterized protein</fullName>
    </submittedName>
</protein>
<dbReference type="Proteomes" id="UP000005555">
    <property type="component" value="Unassembled WGS sequence"/>
</dbReference>
<dbReference type="EMBL" id="AAPI01000014">
    <property type="protein sequence ID" value="EAS45936.1"/>
    <property type="molecule type" value="Genomic_DNA"/>
</dbReference>
<feature type="transmembrane region" description="Helical" evidence="1">
    <location>
        <begin position="136"/>
        <end position="153"/>
    </location>
</feature>
<keyword evidence="1" id="KW-1133">Transmembrane helix</keyword>
<comment type="caution">
    <text evidence="2">The sequence shown here is derived from an EMBL/GenBank/DDBJ whole genome shotgun (WGS) entry which is preliminary data.</text>
</comment>
<keyword evidence="1" id="KW-0812">Transmembrane</keyword>
<feature type="transmembrane region" description="Helical" evidence="1">
    <location>
        <begin position="12"/>
        <end position="31"/>
    </location>
</feature>
<name>Q1YNX4_9GAMM</name>
<dbReference type="HOGENOM" id="CLU_1308635_0_0_6"/>
<gene>
    <name evidence="2" type="ORF">GB2207_07771</name>
</gene>
<evidence type="ECO:0000256" key="1">
    <source>
        <dbReference type="SAM" id="Phobius"/>
    </source>
</evidence>
<reference evidence="2 3" key="1">
    <citation type="submission" date="2006-03" db="EMBL/GenBank/DDBJ databases">
        <authorList>
            <person name="Giovannoni S.J."/>
            <person name="Cho J.-C."/>
            <person name="Ferriera S."/>
            <person name="Johnson J."/>
            <person name="Kravitz S."/>
            <person name="Halpern A."/>
            <person name="Remington K."/>
            <person name="Beeson K."/>
            <person name="Tran B."/>
            <person name="Rogers Y.-H."/>
            <person name="Friedman R."/>
            <person name="Venter J.C."/>
        </authorList>
    </citation>
    <scope>NUCLEOTIDE SEQUENCE [LARGE SCALE GENOMIC DNA]</scope>
    <source>
        <strain evidence="2 3">HTCC2207</strain>
    </source>
</reference>